<reference evidence="2" key="1">
    <citation type="journal article" date="2015" name="Nature">
        <title>Complex archaea that bridge the gap between prokaryotes and eukaryotes.</title>
        <authorList>
            <person name="Spang A."/>
            <person name="Saw J.H."/>
            <person name="Jorgensen S.L."/>
            <person name="Zaremba-Niedzwiedzka K."/>
            <person name="Martijn J."/>
            <person name="Lind A.E."/>
            <person name="van Eijk R."/>
            <person name="Schleper C."/>
            <person name="Guy L."/>
            <person name="Ettema T.J."/>
        </authorList>
    </citation>
    <scope>NUCLEOTIDE SEQUENCE</scope>
</reference>
<evidence type="ECO:0008006" key="3">
    <source>
        <dbReference type="Google" id="ProtNLM"/>
    </source>
</evidence>
<dbReference type="InterPro" id="IPR051608">
    <property type="entry name" value="RQC_Subunit_NEMF"/>
</dbReference>
<dbReference type="AlphaFoldDB" id="A0A0F9F767"/>
<dbReference type="GO" id="GO:0072344">
    <property type="term" value="P:rescue of stalled ribosome"/>
    <property type="evidence" value="ECO:0007669"/>
    <property type="project" value="TreeGrafter"/>
</dbReference>
<dbReference type="Pfam" id="PF05833">
    <property type="entry name" value="NFACT_N"/>
    <property type="match status" value="1"/>
</dbReference>
<evidence type="ECO:0000313" key="2">
    <source>
        <dbReference type="EMBL" id="KKL46912.1"/>
    </source>
</evidence>
<evidence type="ECO:0000256" key="1">
    <source>
        <dbReference type="SAM" id="Coils"/>
    </source>
</evidence>
<organism evidence="2">
    <name type="scientific">marine sediment metagenome</name>
    <dbReference type="NCBI Taxonomy" id="412755"/>
    <lineage>
        <taxon>unclassified sequences</taxon>
        <taxon>metagenomes</taxon>
        <taxon>ecological metagenomes</taxon>
    </lineage>
</organism>
<dbReference type="GO" id="GO:0043023">
    <property type="term" value="F:ribosomal large subunit binding"/>
    <property type="evidence" value="ECO:0007669"/>
    <property type="project" value="TreeGrafter"/>
</dbReference>
<sequence>MTLSGIELRYLVNEISKKTSDYYVSNIYGITKNGLLFKLHHPKNPDVMLMVSTSGIWISSVRIDQIEPNKILKRLRNDLLRLKLSKIEQIGAERIVYLTFSGFDKEFTLVGEFFGDGNIILCNKEMKILALLHSIDVRHRQLRVGLPYIPPPQKGLDVFDISKENFDEIKTSNLAVANWIGRTFGLPKRFAEEIFHISKIDPKVKGNTLQDNDVKKIFESMKNLIENVVTGNHNPIIIKNDSSIEISPIKLENVENATPVENFIEGLDTVFSQSIVDAGKNIQSSNVDKKIQDLEVRLEEQSKAIKLVKEKSQKISTVAKSLSEMTSKGIMSIEDPSSVKILTKLNSQITKEKGISFLKIDDGKIKVDLKASLPSIASILFTEAKKQSSAITSIEKQISKTEKEIEKLKNQSQKVKDSVTFFEIRKKNWFERYRWF</sequence>
<dbReference type="PANTHER" id="PTHR15239">
    <property type="entry name" value="NUCLEAR EXPORT MEDIATOR FACTOR NEMF"/>
    <property type="match status" value="1"/>
</dbReference>
<protein>
    <recommendedName>
        <fullName evidence="3">NFACT RNA-binding domain-containing protein</fullName>
    </recommendedName>
</protein>
<dbReference type="Gene3D" id="2.30.310.10">
    <property type="entry name" value="ibrinogen binding protein from staphylococcus aureus domain"/>
    <property type="match status" value="1"/>
</dbReference>
<comment type="caution">
    <text evidence="2">The sequence shown here is derived from an EMBL/GenBank/DDBJ whole genome shotgun (WGS) entry which is preliminary data.</text>
</comment>
<dbReference type="GO" id="GO:1990112">
    <property type="term" value="C:RQC complex"/>
    <property type="evidence" value="ECO:0007669"/>
    <property type="project" value="TreeGrafter"/>
</dbReference>
<keyword evidence="1" id="KW-0175">Coiled coil</keyword>
<dbReference type="GO" id="GO:0000049">
    <property type="term" value="F:tRNA binding"/>
    <property type="evidence" value="ECO:0007669"/>
    <property type="project" value="TreeGrafter"/>
</dbReference>
<dbReference type="PANTHER" id="PTHR15239:SF6">
    <property type="entry name" value="RIBOSOME QUALITY CONTROL COMPLEX SUBUNIT NEMF"/>
    <property type="match status" value="1"/>
</dbReference>
<dbReference type="EMBL" id="LAZR01033857">
    <property type="protein sequence ID" value="KKL46912.1"/>
    <property type="molecule type" value="Genomic_DNA"/>
</dbReference>
<name>A0A0F9F767_9ZZZZ</name>
<feature type="coiled-coil region" evidence="1">
    <location>
        <begin position="384"/>
        <end position="418"/>
    </location>
</feature>
<gene>
    <name evidence="2" type="ORF">LCGC14_2340810</name>
</gene>
<proteinExistence type="predicted"/>
<feature type="non-terminal residue" evidence="2">
    <location>
        <position position="436"/>
    </location>
</feature>
<accession>A0A0F9F767</accession>
<feature type="coiled-coil region" evidence="1">
    <location>
        <begin position="284"/>
        <end position="311"/>
    </location>
</feature>